<reference evidence="1 2" key="1">
    <citation type="submission" date="2020-04" db="EMBL/GenBank/DDBJ databases">
        <authorList>
            <person name="Hitch T.C.A."/>
            <person name="Wylensek D."/>
            <person name="Clavel T."/>
        </authorList>
    </citation>
    <scope>NUCLEOTIDE SEQUENCE [LARGE SCALE GENOMIC DNA]</scope>
    <source>
        <strain evidence="1 2">WCA-386-APC-2A</strain>
    </source>
</reference>
<evidence type="ECO:0000313" key="2">
    <source>
        <dbReference type="Proteomes" id="UP000536773"/>
    </source>
</evidence>
<gene>
    <name evidence="1" type="ORF">HG933_02255</name>
</gene>
<dbReference type="InterPro" id="IPR020288">
    <property type="entry name" value="Sheath_initiator"/>
</dbReference>
<dbReference type="Pfam" id="PF10934">
    <property type="entry name" value="Sheath_initiator"/>
    <property type="match status" value="1"/>
</dbReference>
<protein>
    <submittedName>
        <fullName evidence="1">DUF2634 domain-containing protein</fullName>
    </submittedName>
</protein>
<comment type="caution">
    <text evidence="1">The sequence shown here is derived from an EMBL/GenBank/DDBJ whole genome shotgun (WGS) entry which is preliminary data.</text>
</comment>
<organism evidence="1 2">
    <name type="scientific">Megasphaera elsdenii</name>
    <dbReference type="NCBI Taxonomy" id="907"/>
    <lineage>
        <taxon>Bacteria</taxon>
        <taxon>Bacillati</taxon>
        <taxon>Bacillota</taxon>
        <taxon>Negativicutes</taxon>
        <taxon>Veillonellales</taxon>
        <taxon>Veillonellaceae</taxon>
        <taxon>Megasphaera</taxon>
    </lineage>
</organism>
<dbReference type="EMBL" id="JABBJH010000002">
    <property type="protein sequence ID" value="NMK38226.1"/>
    <property type="molecule type" value="Genomic_DNA"/>
</dbReference>
<name>A0A848EQ98_MEGEL</name>
<evidence type="ECO:0000313" key="1">
    <source>
        <dbReference type="EMBL" id="NMK38226.1"/>
    </source>
</evidence>
<dbReference type="RefSeq" id="WP_169013138.1">
    <property type="nucleotide sequence ID" value="NZ_JABBJH010000002.1"/>
</dbReference>
<sequence length="150" mass="17391">MNPFVLGNTEQNNYTQKNLPELQEYAWDFLHDTFRLTPEGQHIIVTENEALKVWIYKALKTERYRYEAYKHGVYNASDNYGVELEQFIGKNPNNVETATKIKRYIHDGLIVNPYITKIDSIDITERKGDSLTLTVNLTSIYGNLTQVVTV</sequence>
<accession>A0A848EQ98</accession>
<dbReference type="Proteomes" id="UP000536773">
    <property type="component" value="Unassembled WGS sequence"/>
</dbReference>
<proteinExistence type="predicted"/>
<dbReference type="AlphaFoldDB" id="A0A848EQ98"/>